<dbReference type="InterPro" id="IPR029018">
    <property type="entry name" value="Hex-like_dom2"/>
</dbReference>
<dbReference type="GO" id="GO:0005764">
    <property type="term" value="C:lysosome"/>
    <property type="evidence" value="ECO:0007669"/>
    <property type="project" value="TreeGrafter"/>
</dbReference>
<dbReference type="Pfam" id="PF00728">
    <property type="entry name" value="Glyco_hydro_20"/>
    <property type="match status" value="1"/>
</dbReference>
<keyword evidence="13" id="KW-1185">Reference proteome</keyword>
<feature type="domain" description="Glycoside hydrolase family 20 catalytic" evidence="10">
    <location>
        <begin position="182"/>
        <end position="497"/>
    </location>
</feature>
<dbReference type="EC" id="3.2.1.52" evidence="7"/>
<proteinExistence type="inferred from homology"/>
<dbReference type="Gene3D" id="3.20.20.80">
    <property type="entry name" value="Glycosidases"/>
    <property type="match status" value="1"/>
</dbReference>
<evidence type="ECO:0000259" key="10">
    <source>
        <dbReference type="Pfam" id="PF00728"/>
    </source>
</evidence>
<dbReference type="Proteomes" id="UP001249851">
    <property type="component" value="Unassembled WGS sequence"/>
</dbReference>
<dbReference type="Pfam" id="PF14845">
    <property type="entry name" value="Glycohydro_20b2"/>
    <property type="match status" value="1"/>
</dbReference>
<dbReference type="AlphaFoldDB" id="A0AAD9QVM5"/>
<name>A0AAD9QVM5_ACRCE</name>
<dbReference type="SUPFAM" id="SSF55545">
    <property type="entry name" value="beta-N-acetylhexosaminidase-like domain"/>
    <property type="match status" value="1"/>
</dbReference>
<comment type="caution">
    <text evidence="12">The sequence shown here is derived from an EMBL/GenBank/DDBJ whole genome shotgun (WGS) entry which is preliminary data.</text>
</comment>
<evidence type="ECO:0000256" key="8">
    <source>
        <dbReference type="PIRSR" id="PIRSR001093-1"/>
    </source>
</evidence>
<dbReference type="Gene3D" id="3.30.379.10">
    <property type="entry name" value="Chitobiase/beta-hexosaminidase domain 2-like"/>
    <property type="match status" value="1"/>
</dbReference>
<protein>
    <recommendedName>
        <fullName evidence="7">Beta-hexosaminidase</fullName>
        <ecNumber evidence="7">3.2.1.52</ecNumber>
    </recommendedName>
</protein>
<reference evidence="12" key="1">
    <citation type="journal article" date="2023" name="G3 (Bethesda)">
        <title>Whole genome assembly and annotation of the endangered Caribbean coral Acropora cervicornis.</title>
        <authorList>
            <person name="Selwyn J.D."/>
            <person name="Vollmer S.V."/>
        </authorList>
    </citation>
    <scope>NUCLEOTIDE SEQUENCE</scope>
    <source>
        <strain evidence="12">K2</strain>
    </source>
</reference>
<keyword evidence="5" id="KW-0325">Glycoprotein</keyword>
<dbReference type="PRINTS" id="PR00738">
    <property type="entry name" value="GLHYDRLASE20"/>
</dbReference>
<organism evidence="12 13">
    <name type="scientific">Acropora cervicornis</name>
    <name type="common">Staghorn coral</name>
    <dbReference type="NCBI Taxonomy" id="6130"/>
    <lineage>
        <taxon>Eukaryota</taxon>
        <taxon>Metazoa</taxon>
        <taxon>Cnidaria</taxon>
        <taxon>Anthozoa</taxon>
        <taxon>Hexacorallia</taxon>
        <taxon>Scleractinia</taxon>
        <taxon>Astrocoeniina</taxon>
        <taxon>Acroporidae</taxon>
        <taxon>Acropora</taxon>
    </lineage>
</organism>
<dbReference type="FunFam" id="3.20.20.80:FF:000063">
    <property type="entry name" value="Beta-hexosaminidase"/>
    <property type="match status" value="1"/>
</dbReference>
<dbReference type="EMBL" id="JARQWQ010000012">
    <property type="protein sequence ID" value="KAK2568319.1"/>
    <property type="molecule type" value="Genomic_DNA"/>
</dbReference>
<sequence>MVRAVILLSFVVFACNAVQRFPKLSDPFALGGLGWELEELQVEDYVKGSVWPKPQGETQHGTVYSLSSETFKFSITAQSSDVLEDAIKRYKQLTFPEDFREIKTNLPQITQLTIEVIDKYENLTLDSDESYKLTVVSPASSLISYTVWGALRGLETFSQVVYQDPNGYYLANGTQIDDYPRFKHRGFLIDTSRHFVNVPIILKFLDALSYSKFNVLHWHIVDDPSFPFVSETFPQLSNKGAWNNKTHIYSKDDVAKILEYARLRGIRVVPEFDTPGHTFSWRSITNLLTPCYSGGKPSGALGPINPTIESNYAFLQDFFKEIAGRFPDNYIHLGGDEVPFSCWQSNPNITAWMNMMGFKQNYSLLEQYYEQKLLKIIDGLKKQYIIWQEVVDNDVQVDPKTVVNVWKGGWQNEMAKVTAKGLKTILSSCWYLNYISYGQDWTKYYKCDPTDFTGTDEQKELVIGGTGCMWGEWVDGTNLLTRTWPRALAVGERLWSSESVTDLTDAENRLWEHRCRYVRRGIPAENGIQSKYCRYEWPGF</sequence>
<comment type="similarity">
    <text evidence="2 7">Belongs to the glycosyl hydrolase 20 family.</text>
</comment>
<dbReference type="GO" id="GO:0006689">
    <property type="term" value="P:ganglioside catabolic process"/>
    <property type="evidence" value="ECO:0007669"/>
    <property type="project" value="TreeGrafter"/>
</dbReference>
<evidence type="ECO:0000256" key="5">
    <source>
        <dbReference type="ARBA" id="ARBA00023180"/>
    </source>
</evidence>
<gene>
    <name evidence="12" type="ORF">P5673_007329</name>
</gene>
<accession>A0AAD9QVM5</accession>
<reference evidence="12" key="2">
    <citation type="journal article" date="2023" name="Science">
        <title>Genomic signatures of disease resistance in endangered staghorn corals.</title>
        <authorList>
            <person name="Vollmer S.V."/>
            <person name="Selwyn J.D."/>
            <person name="Despard B.A."/>
            <person name="Roesel C.L."/>
        </authorList>
    </citation>
    <scope>NUCLEOTIDE SEQUENCE</scope>
    <source>
        <strain evidence="12">K2</strain>
    </source>
</reference>
<evidence type="ECO:0000313" key="13">
    <source>
        <dbReference type="Proteomes" id="UP001249851"/>
    </source>
</evidence>
<feature type="active site" description="Proton donor" evidence="8">
    <location>
        <position position="337"/>
    </location>
</feature>
<dbReference type="PIRSF" id="PIRSF001093">
    <property type="entry name" value="B-hxosamndse_ab_euk"/>
    <property type="match status" value="1"/>
</dbReference>
<feature type="domain" description="Beta-hexosaminidase eukaryotic type N-terminal" evidence="11">
    <location>
        <begin position="50"/>
        <end position="159"/>
    </location>
</feature>
<dbReference type="GO" id="GO:0016020">
    <property type="term" value="C:membrane"/>
    <property type="evidence" value="ECO:0007669"/>
    <property type="project" value="TreeGrafter"/>
</dbReference>
<evidence type="ECO:0000256" key="4">
    <source>
        <dbReference type="ARBA" id="ARBA00022801"/>
    </source>
</evidence>
<evidence type="ECO:0000313" key="12">
    <source>
        <dbReference type="EMBL" id="KAK2568319.1"/>
    </source>
</evidence>
<evidence type="ECO:0000256" key="9">
    <source>
        <dbReference type="SAM" id="SignalP"/>
    </source>
</evidence>
<keyword evidence="4 7" id="KW-0378">Hydrolase</keyword>
<evidence type="ECO:0000256" key="6">
    <source>
        <dbReference type="ARBA" id="ARBA00023295"/>
    </source>
</evidence>
<comment type="catalytic activity">
    <reaction evidence="1 7">
        <text>Hydrolysis of terminal non-reducing N-acetyl-D-hexosamine residues in N-acetyl-beta-D-hexosaminides.</text>
        <dbReference type="EC" id="3.2.1.52"/>
    </reaction>
</comment>
<dbReference type="SUPFAM" id="SSF51445">
    <property type="entry name" value="(Trans)glycosidases"/>
    <property type="match status" value="1"/>
</dbReference>
<dbReference type="GO" id="GO:0004563">
    <property type="term" value="F:beta-N-acetylhexosaminidase activity"/>
    <property type="evidence" value="ECO:0007669"/>
    <property type="project" value="UniProtKB-EC"/>
</dbReference>
<dbReference type="CDD" id="cd06562">
    <property type="entry name" value="GH20_HexA_HexB-like"/>
    <property type="match status" value="1"/>
</dbReference>
<evidence type="ECO:0000256" key="2">
    <source>
        <dbReference type="ARBA" id="ARBA00006285"/>
    </source>
</evidence>
<dbReference type="InterPro" id="IPR017853">
    <property type="entry name" value="GH"/>
</dbReference>
<evidence type="ECO:0000256" key="3">
    <source>
        <dbReference type="ARBA" id="ARBA00022729"/>
    </source>
</evidence>
<feature type="chain" id="PRO_5042114572" description="Beta-hexosaminidase" evidence="9">
    <location>
        <begin position="18"/>
        <end position="540"/>
    </location>
</feature>
<dbReference type="InterPro" id="IPR015883">
    <property type="entry name" value="Glyco_hydro_20_cat"/>
</dbReference>
<dbReference type="GO" id="GO:0030203">
    <property type="term" value="P:glycosaminoglycan metabolic process"/>
    <property type="evidence" value="ECO:0007669"/>
    <property type="project" value="TreeGrafter"/>
</dbReference>
<evidence type="ECO:0000256" key="7">
    <source>
        <dbReference type="PIRNR" id="PIRNR001093"/>
    </source>
</evidence>
<keyword evidence="3 9" id="KW-0732">Signal</keyword>
<dbReference type="InterPro" id="IPR029019">
    <property type="entry name" value="HEX_eukaryotic_N"/>
</dbReference>
<feature type="signal peptide" evidence="9">
    <location>
        <begin position="1"/>
        <end position="17"/>
    </location>
</feature>
<dbReference type="PROSITE" id="PS51257">
    <property type="entry name" value="PROKAR_LIPOPROTEIN"/>
    <property type="match status" value="1"/>
</dbReference>
<keyword evidence="6 7" id="KW-0326">Glycosidase</keyword>
<dbReference type="GO" id="GO:0005975">
    <property type="term" value="P:carbohydrate metabolic process"/>
    <property type="evidence" value="ECO:0007669"/>
    <property type="project" value="InterPro"/>
</dbReference>
<dbReference type="PANTHER" id="PTHR22600">
    <property type="entry name" value="BETA-HEXOSAMINIDASE"/>
    <property type="match status" value="1"/>
</dbReference>
<dbReference type="InterPro" id="IPR025705">
    <property type="entry name" value="Beta_hexosaminidase_sua/sub"/>
</dbReference>
<dbReference type="PANTHER" id="PTHR22600:SF21">
    <property type="entry name" value="BETA-HEXOSAMINIDASE A"/>
    <property type="match status" value="1"/>
</dbReference>
<evidence type="ECO:0000256" key="1">
    <source>
        <dbReference type="ARBA" id="ARBA00001231"/>
    </source>
</evidence>
<evidence type="ECO:0000259" key="11">
    <source>
        <dbReference type="Pfam" id="PF14845"/>
    </source>
</evidence>